<dbReference type="EMBL" id="MT142407">
    <property type="protein sequence ID" value="QJA80111.1"/>
    <property type="molecule type" value="Genomic_DNA"/>
</dbReference>
<protein>
    <submittedName>
        <fullName evidence="2">Putative terminase</fullName>
    </submittedName>
</protein>
<dbReference type="AlphaFoldDB" id="A0A6M3KER3"/>
<dbReference type="EMBL" id="MT141384">
    <property type="protein sequence ID" value="QJA59768.1"/>
    <property type="molecule type" value="Genomic_DNA"/>
</dbReference>
<reference evidence="2" key="1">
    <citation type="submission" date="2020-03" db="EMBL/GenBank/DDBJ databases">
        <title>The deep terrestrial virosphere.</title>
        <authorList>
            <person name="Holmfeldt K."/>
            <person name="Nilsson E."/>
            <person name="Simone D."/>
            <person name="Lopez-Fernandez M."/>
            <person name="Wu X."/>
            <person name="de Brujin I."/>
            <person name="Lundin D."/>
            <person name="Andersson A."/>
            <person name="Bertilsson S."/>
            <person name="Dopson M."/>
        </authorList>
    </citation>
    <scope>NUCLEOTIDE SEQUENCE</scope>
    <source>
        <strain evidence="2">MM415A00774</strain>
        <strain evidence="1">MM415B01232</strain>
    </source>
</reference>
<gene>
    <name evidence="2" type="ORF">MM415A00774_0008</name>
    <name evidence="1" type="ORF">MM415B01232_0004</name>
</gene>
<sequence length="515" mass="59753">MDKENKELVRQLCLQSLFHFVELIITPYAIPEEERLDLVESVHGRALRFIQDPSSHRKGLLMPRYFLKSFCVTQSKPIWDYLRNKNERILIGHEVFDIAQKFLLFIKKNIEENYILHYFFPEIVLPDSWPRNNRWSSEALDMPRTGVYKEPTFWPIGVGGSSQGLHATKCYLDDIFGKKARDSEVVRTDTRRWFGNVNELLVTPDVTKANASDLYIIATHWGPGDIYCEIQDSDPRYKWLIIPAEDNQGNPTWPEKMSSEEIDRMKADPSDSIIFYTQMQNSPMQSGLTDFDVKWLKYYTKTQDENGNPAIEYTDQEKKRRFVLVKDLTITAIIDPAVSESKAKNTARTAIVIVGVDRETNSKIVLEAWADRISEPKALYKKVFEFHKKYHPRRWGIETFAQQNFILKAIREKSRDVGTHIPISELPKDVGKNAKEIRVRSLQDDFSGGGIYIHESMRDLKAEYLAFPQGSTVDLMDALGYQKGFWTKKKTIKEKAESLKRWAAYKKNVNPITGY</sequence>
<proteinExistence type="predicted"/>
<evidence type="ECO:0000313" key="2">
    <source>
        <dbReference type="EMBL" id="QJA80111.1"/>
    </source>
</evidence>
<name>A0A6M3KER3_9ZZZZ</name>
<organism evidence="2">
    <name type="scientific">viral metagenome</name>
    <dbReference type="NCBI Taxonomy" id="1070528"/>
    <lineage>
        <taxon>unclassified sequences</taxon>
        <taxon>metagenomes</taxon>
        <taxon>organismal metagenomes</taxon>
    </lineage>
</organism>
<evidence type="ECO:0000313" key="1">
    <source>
        <dbReference type="EMBL" id="QJA59768.1"/>
    </source>
</evidence>
<accession>A0A6M3KER3</accession>